<evidence type="ECO:0000313" key="2">
    <source>
        <dbReference type="Proteomes" id="UP000323732"/>
    </source>
</evidence>
<dbReference type="Proteomes" id="UP000323732">
    <property type="component" value="Unassembled WGS sequence"/>
</dbReference>
<accession>A0A5D4RWK0</accession>
<name>A0A5D4RWK0_9BACI</name>
<organism evidence="1 2">
    <name type="scientific">Bacillus infantis</name>
    <dbReference type="NCBI Taxonomy" id="324767"/>
    <lineage>
        <taxon>Bacteria</taxon>
        <taxon>Bacillati</taxon>
        <taxon>Bacillota</taxon>
        <taxon>Bacilli</taxon>
        <taxon>Bacillales</taxon>
        <taxon>Bacillaceae</taxon>
        <taxon>Bacillus</taxon>
    </lineage>
</organism>
<proteinExistence type="predicted"/>
<reference evidence="1 2" key="1">
    <citation type="submission" date="2019-08" db="EMBL/GenBank/DDBJ databases">
        <title>Bacillus genomes from the desert of Cuatro Cienegas, Coahuila.</title>
        <authorList>
            <person name="Olmedo-Alvarez G."/>
        </authorList>
    </citation>
    <scope>NUCLEOTIDE SEQUENCE [LARGE SCALE GENOMIC DNA]</scope>
    <source>
        <strain evidence="1 2">CH37_1T</strain>
    </source>
</reference>
<dbReference type="EMBL" id="VTES01000015">
    <property type="protein sequence ID" value="TYS55755.1"/>
    <property type="molecule type" value="Genomic_DNA"/>
</dbReference>
<dbReference type="AlphaFoldDB" id="A0A5D4RWK0"/>
<evidence type="ECO:0000313" key="1">
    <source>
        <dbReference type="EMBL" id="TYS55755.1"/>
    </source>
</evidence>
<comment type="caution">
    <text evidence="1">The sequence shown here is derived from an EMBL/GenBank/DDBJ whole genome shotgun (WGS) entry which is preliminary data.</text>
</comment>
<protein>
    <submittedName>
        <fullName evidence="1">Uncharacterized protein</fullName>
    </submittedName>
</protein>
<dbReference type="RefSeq" id="WP_148951118.1">
    <property type="nucleotide sequence ID" value="NZ_VTES01000015.1"/>
</dbReference>
<gene>
    <name evidence="1" type="ORF">FZD47_25340</name>
</gene>
<sequence length="98" mass="10937">MKLNKSETAILVGGRLVPPGTFYNAPEESFITTDNPSGETIATGIAEVPEYDKITATAMKEQLTEWEIDFSDHDKDKRTLYDFYVSELVKRDDTGSAD</sequence>